<evidence type="ECO:0000313" key="1">
    <source>
        <dbReference type="EMBL" id="QQP32968.1"/>
    </source>
</evidence>
<accession>A0A7T8GMF6</accession>
<dbReference type="InterPro" id="IPR036397">
    <property type="entry name" value="RNaseH_sf"/>
</dbReference>
<sequence length="122" mass="14088">TVTVNSERYVKMLQDFFLLPIEELDRGQIWFQQDGATAHTSRASMNVLREHFPGAPDFKKRRFGMASPFNPTYPLVIFLWGYLKSRVYVSRPTNLADLKANIREEITNIPADTLARVMEVPK</sequence>
<feature type="non-terminal residue" evidence="1">
    <location>
        <position position="1"/>
    </location>
</feature>
<gene>
    <name evidence="1" type="ORF">FKW44_024169</name>
</gene>
<keyword evidence="2" id="KW-1185">Reference proteome</keyword>
<dbReference type="GO" id="GO:0003676">
    <property type="term" value="F:nucleic acid binding"/>
    <property type="evidence" value="ECO:0007669"/>
    <property type="project" value="InterPro"/>
</dbReference>
<protein>
    <submittedName>
        <fullName evidence="1">Transposable element Tc3 transposase</fullName>
    </submittedName>
</protein>
<dbReference type="EMBL" id="CP045908">
    <property type="protein sequence ID" value="QQP32968.1"/>
    <property type="molecule type" value="Genomic_DNA"/>
</dbReference>
<dbReference type="OrthoDB" id="6375373at2759"/>
<organism evidence="1 2">
    <name type="scientific">Caligus rogercresseyi</name>
    <name type="common">Sea louse</name>
    <dbReference type="NCBI Taxonomy" id="217165"/>
    <lineage>
        <taxon>Eukaryota</taxon>
        <taxon>Metazoa</taxon>
        <taxon>Ecdysozoa</taxon>
        <taxon>Arthropoda</taxon>
        <taxon>Crustacea</taxon>
        <taxon>Multicrustacea</taxon>
        <taxon>Hexanauplia</taxon>
        <taxon>Copepoda</taxon>
        <taxon>Siphonostomatoida</taxon>
        <taxon>Caligidae</taxon>
        <taxon>Caligus</taxon>
    </lineage>
</organism>
<dbReference type="Gene3D" id="3.30.420.10">
    <property type="entry name" value="Ribonuclease H-like superfamily/Ribonuclease H"/>
    <property type="match status" value="1"/>
</dbReference>
<proteinExistence type="predicted"/>
<dbReference type="AlphaFoldDB" id="A0A7T8GMF6"/>
<name>A0A7T8GMF6_CALRO</name>
<dbReference type="PANTHER" id="PTHR47326">
    <property type="entry name" value="TRANSPOSABLE ELEMENT TC3 TRANSPOSASE-LIKE PROTEIN"/>
    <property type="match status" value="1"/>
</dbReference>
<dbReference type="Proteomes" id="UP000595437">
    <property type="component" value="Chromosome 19"/>
</dbReference>
<reference evidence="2" key="1">
    <citation type="submission" date="2021-01" db="EMBL/GenBank/DDBJ databases">
        <title>Caligus Genome Assembly.</title>
        <authorList>
            <person name="Gallardo-Escarate C."/>
        </authorList>
    </citation>
    <scope>NUCLEOTIDE SEQUENCE [LARGE SCALE GENOMIC DNA]</scope>
</reference>
<evidence type="ECO:0000313" key="2">
    <source>
        <dbReference type="Proteomes" id="UP000595437"/>
    </source>
</evidence>
<dbReference type="PANTHER" id="PTHR47326:SF1">
    <property type="entry name" value="HTH PSQ-TYPE DOMAIN-CONTAINING PROTEIN"/>
    <property type="match status" value="1"/>
</dbReference>